<dbReference type="AlphaFoldDB" id="A0A926EQE5"/>
<dbReference type="PANTHER" id="PTHR31891:SF1">
    <property type="entry name" value="FORMAMIDASE C869.04-RELATED"/>
    <property type="match status" value="1"/>
</dbReference>
<dbReference type="Gene3D" id="2.60.120.580">
    <property type="entry name" value="Acetamidase/Formamidase-like domains"/>
    <property type="match status" value="1"/>
</dbReference>
<dbReference type="RefSeq" id="WP_262394454.1">
    <property type="nucleotide sequence ID" value="NZ_JACRTD010000002.1"/>
</dbReference>
<organism evidence="1 2">
    <name type="scientific">Youxingia wuxianensis</name>
    <dbReference type="NCBI Taxonomy" id="2763678"/>
    <lineage>
        <taxon>Bacteria</taxon>
        <taxon>Bacillati</taxon>
        <taxon>Bacillota</taxon>
        <taxon>Clostridia</taxon>
        <taxon>Eubacteriales</taxon>
        <taxon>Oscillospiraceae</taxon>
        <taxon>Youxingia</taxon>
    </lineage>
</organism>
<evidence type="ECO:0000313" key="2">
    <source>
        <dbReference type="Proteomes" id="UP000623678"/>
    </source>
</evidence>
<dbReference type="Pfam" id="PF03069">
    <property type="entry name" value="FmdA_AmdA"/>
    <property type="match status" value="2"/>
</dbReference>
<proteinExistence type="predicted"/>
<gene>
    <name evidence="1" type="ORF">H8705_03450</name>
</gene>
<dbReference type="SUPFAM" id="SSF141130">
    <property type="entry name" value="Acetamidase/Formamidase-like"/>
    <property type="match status" value="1"/>
</dbReference>
<dbReference type="GO" id="GO:0016811">
    <property type="term" value="F:hydrolase activity, acting on carbon-nitrogen (but not peptide) bonds, in linear amides"/>
    <property type="evidence" value="ECO:0007669"/>
    <property type="project" value="InterPro"/>
</dbReference>
<accession>A0A926EQE5</accession>
<evidence type="ECO:0000313" key="1">
    <source>
        <dbReference type="EMBL" id="MBC8584629.1"/>
    </source>
</evidence>
<dbReference type="Proteomes" id="UP000623678">
    <property type="component" value="Unassembled WGS sequence"/>
</dbReference>
<dbReference type="InterPro" id="IPR004304">
    <property type="entry name" value="FmdA_AmdA"/>
</dbReference>
<reference evidence="1" key="1">
    <citation type="submission" date="2020-08" db="EMBL/GenBank/DDBJ databases">
        <title>Genome public.</title>
        <authorList>
            <person name="Liu C."/>
            <person name="Sun Q."/>
        </authorList>
    </citation>
    <scope>NUCLEOTIDE SEQUENCE</scope>
    <source>
        <strain evidence="1">NSJ-64</strain>
    </source>
</reference>
<dbReference type="EMBL" id="JACRTD010000002">
    <property type="protein sequence ID" value="MBC8584629.1"/>
    <property type="molecule type" value="Genomic_DNA"/>
</dbReference>
<sequence>MQEISKWSYVFSKDSAPVAHAKSGEILKFIMEDCNGGQIQTEDQLSNIDWEKTNPATGPVYIDGAEPGDALAVDILDVTVADHGVACTIDNLGPLWPVCELRTRRIEIRDDYAYFRDIKWPIDPMIGVIGTAPSEGSTPTGSAFEGGGNMDSRLIKKGATVWLPVRVPGALLAMGDIHATMADGEVIGTGIEIAGEAIVRVRLLKNFKLNWPVTETADAWYVNTCGDTCDLAIERGYKEMHRLLAQAYGWDSTDTAIYMSLQGYLASNQACLVPGSGGDTFRVGTPKVANKPRLID</sequence>
<dbReference type="Gene3D" id="3.10.28.20">
    <property type="entry name" value="Acetamidase/Formamidase-like domains"/>
    <property type="match status" value="1"/>
</dbReference>
<dbReference type="PANTHER" id="PTHR31891">
    <property type="entry name" value="FORMAMIDASE C869.04-RELATED"/>
    <property type="match status" value="1"/>
</dbReference>
<keyword evidence="2" id="KW-1185">Reference proteome</keyword>
<protein>
    <submittedName>
        <fullName evidence="1">Acetamidase/formamidase family protein</fullName>
    </submittedName>
</protein>
<name>A0A926EQE5_9FIRM</name>
<comment type="caution">
    <text evidence="1">The sequence shown here is derived from an EMBL/GenBank/DDBJ whole genome shotgun (WGS) entry which is preliminary data.</text>
</comment>
<dbReference type="Gene3D" id="2.40.10.120">
    <property type="match status" value="1"/>
</dbReference>